<evidence type="ECO:0000313" key="7">
    <source>
        <dbReference type="EMBL" id="MDG3584488.1"/>
    </source>
</evidence>
<sequence length="298" mass="33239">MSIEVFNISKNYGAQEALKNISFTLKKGEIVGFLGPNGAGKSTLMKILTTYLSPSGGTAKINGFAIDAQKMDVKQSIGYLPEHNPLHLDMYVREYLSYTASLYKVKKNVVEETIAQCGLTPEANKKIGALSKGYRQRVGLAAALIGNPDVLILDEPTTGLDPNQLIEIRKLIKRVGKEKTVLLSTHIMQEVEAICDRVIIINKGEIVADKKLTELRKAQEQIIEVEFDYRVEEVLLEQLPKAKQVKNSIGFVYEITFETDTDMRATVFDFAHDNGLKTLQLNQKNKNLESLFVELTSS</sequence>
<accession>A0ABT6FMK5</accession>
<evidence type="ECO:0000256" key="5">
    <source>
        <dbReference type="ARBA" id="ARBA00022840"/>
    </source>
</evidence>
<dbReference type="CDD" id="cd03230">
    <property type="entry name" value="ABC_DR_subfamily_A"/>
    <property type="match status" value="1"/>
</dbReference>
<dbReference type="InterPro" id="IPR019864">
    <property type="entry name" value="Motility-assoc_ABC_GldA"/>
</dbReference>
<proteinExistence type="inferred from homology"/>
<comment type="caution">
    <text evidence="7">The sequence shown here is derived from an EMBL/GenBank/DDBJ whole genome shotgun (WGS) entry which is preliminary data.</text>
</comment>
<evidence type="ECO:0000313" key="8">
    <source>
        <dbReference type="Proteomes" id="UP001153642"/>
    </source>
</evidence>
<dbReference type="InterPro" id="IPR027417">
    <property type="entry name" value="P-loop_NTPase"/>
</dbReference>
<protein>
    <submittedName>
        <fullName evidence="7">Gliding motility-associated ABC transporter ATP-binding subunit GldA</fullName>
    </submittedName>
</protein>
<dbReference type="PANTHER" id="PTHR42711:SF5">
    <property type="entry name" value="ABC TRANSPORTER ATP-BINDING PROTEIN NATA"/>
    <property type="match status" value="1"/>
</dbReference>
<dbReference type="InterPro" id="IPR003439">
    <property type="entry name" value="ABC_transporter-like_ATP-bd"/>
</dbReference>
<dbReference type="SUPFAM" id="SSF52540">
    <property type="entry name" value="P-loop containing nucleoside triphosphate hydrolases"/>
    <property type="match status" value="1"/>
</dbReference>
<comment type="similarity">
    <text evidence="1">Belongs to the ABC transporter superfamily.</text>
</comment>
<feature type="domain" description="ABC transporter" evidence="6">
    <location>
        <begin position="3"/>
        <end position="228"/>
    </location>
</feature>
<dbReference type="InterPro" id="IPR003593">
    <property type="entry name" value="AAA+_ATPase"/>
</dbReference>
<dbReference type="PROSITE" id="PS50893">
    <property type="entry name" value="ABC_TRANSPORTER_2"/>
    <property type="match status" value="1"/>
</dbReference>
<dbReference type="EMBL" id="JAPMUA010000001">
    <property type="protein sequence ID" value="MDG3584488.1"/>
    <property type="molecule type" value="Genomic_DNA"/>
</dbReference>
<dbReference type="InterPro" id="IPR050763">
    <property type="entry name" value="ABC_transporter_ATP-binding"/>
</dbReference>
<evidence type="ECO:0000259" key="6">
    <source>
        <dbReference type="PROSITE" id="PS50893"/>
    </source>
</evidence>
<keyword evidence="3" id="KW-0536">Nodulation</keyword>
<evidence type="ECO:0000256" key="4">
    <source>
        <dbReference type="ARBA" id="ARBA00022741"/>
    </source>
</evidence>
<keyword evidence="2" id="KW-0813">Transport</keyword>
<keyword evidence="4" id="KW-0547">Nucleotide-binding</keyword>
<organism evidence="7 8">
    <name type="scientific">Galbibacter pacificus</name>
    <dbReference type="NCBI Taxonomy" id="2996052"/>
    <lineage>
        <taxon>Bacteria</taxon>
        <taxon>Pseudomonadati</taxon>
        <taxon>Bacteroidota</taxon>
        <taxon>Flavobacteriia</taxon>
        <taxon>Flavobacteriales</taxon>
        <taxon>Flavobacteriaceae</taxon>
        <taxon>Galbibacter</taxon>
    </lineage>
</organism>
<dbReference type="GO" id="GO:0005524">
    <property type="term" value="F:ATP binding"/>
    <property type="evidence" value="ECO:0007669"/>
    <property type="project" value="UniProtKB-KW"/>
</dbReference>
<dbReference type="Pfam" id="PF00005">
    <property type="entry name" value="ABC_tran"/>
    <property type="match status" value="1"/>
</dbReference>
<name>A0ABT6FMK5_9FLAO</name>
<gene>
    <name evidence="7" type="primary">gldA</name>
    <name evidence="7" type="ORF">OSR52_01315</name>
</gene>
<dbReference type="NCBIfam" id="TIGR03522">
    <property type="entry name" value="GldA_ABC_ATP"/>
    <property type="match status" value="1"/>
</dbReference>
<dbReference type="Gene3D" id="3.40.50.300">
    <property type="entry name" value="P-loop containing nucleotide triphosphate hydrolases"/>
    <property type="match status" value="1"/>
</dbReference>
<reference evidence="7" key="1">
    <citation type="submission" date="2022-11" db="EMBL/GenBank/DDBJ databases">
        <title>High-quality draft genome sequence of Galbibacter sp. strain CMA-7.</title>
        <authorList>
            <person name="Wei L."/>
            <person name="Dong C."/>
            <person name="Shao Z."/>
        </authorList>
    </citation>
    <scope>NUCLEOTIDE SEQUENCE</scope>
    <source>
        <strain evidence="7">CMA-7</strain>
    </source>
</reference>
<evidence type="ECO:0000256" key="3">
    <source>
        <dbReference type="ARBA" id="ARBA00022458"/>
    </source>
</evidence>
<evidence type="ECO:0000256" key="2">
    <source>
        <dbReference type="ARBA" id="ARBA00022448"/>
    </source>
</evidence>
<dbReference type="Proteomes" id="UP001153642">
    <property type="component" value="Unassembled WGS sequence"/>
</dbReference>
<evidence type="ECO:0000256" key="1">
    <source>
        <dbReference type="ARBA" id="ARBA00005417"/>
    </source>
</evidence>
<keyword evidence="5 7" id="KW-0067">ATP-binding</keyword>
<dbReference type="RefSeq" id="WP_277898249.1">
    <property type="nucleotide sequence ID" value="NZ_JAPMUA010000001.1"/>
</dbReference>
<dbReference type="SMART" id="SM00382">
    <property type="entry name" value="AAA"/>
    <property type="match status" value="1"/>
</dbReference>
<keyword evidence="8" id="KW-1185">Reference proteome</keyword>
<dbReference type="PANTHER" id="PTHR42711">
    <property type="entry name" value="ABC TRANSPORTER ATP-BINDING PROTEIN"/>
    <property type="match status" value="1"/>
</dbReference>